<dbReference type="Gene3D" id="1.10.10.10">
    <property type="entry name" value="Winged helix-like DNA-binding domain superfamily/Winged helix DNA-binding domain"/>
    <property type="match status" value="1"/>
</dbReference>
<dbReference type="AlphaFoldDB" id="A0A173LPT1"/>
<feature type="domain" description="O-methyltransferase C-terminal" evidence="4">
    <location>
        <begin position="148"/>
        <end position="320"/>
    </location>
</feature>
<reference evidence="6 7" key="1">
    <citation type="submission" date="2016-06" db="EMBL/GenBank/DDBJ databases">
        <title>Complete genome sequence of a saline-alkali tolerant type strain Dietzia timorensis ID05-A0528T.</title>
        <authorList>
            <person name="Wu X."/>
        </authorList>
    </citation>
    <scope>NUCLEOTIDE SEQUENCE [LARGE SCALE GENOMIC DNA]</scope>
    <source>
        <strain evidence="6 7">ID05-A0528</strain>
    </source>
</reference>
<dbReference type="STRING" id="499555.BJL86_2741"/>
<feature type="domain" description="O-methyltransferase dimerisation" evidence="5">
    <location>
        <begin position="21"/>
        <end position="89"/>
    </location>
</feature>
<dbReference type="OrthoDB" id="4145676at2"/>
<dbReference type="InterPro" id="IPR036388">
    <property type="entry name" value="WH-like_DNA-bd_sf"/>
</dbReference>
<dbReference type="InterPro" id="IPR012967">
    <property type="entry name" value="COMT_dimerisation"/>
</dbReference>
<dbReference type="InterPro" id="IPR016461">
    <property type="entry name" value="COMT-like"/>
</dbReference>
<proteinExistence type="predicted"/>
<dbReference type="InterPro" id="IPR029063">
    <property type="entry name" value="SAM-dependent_MTases_sf"/>
</dbReference>
<dbReference type="Pfam" id="PF08100">
    <property type="entry name" value="Dimerisation"/>
    <property type="match status" value="1"/>
</dbReference>
<dbReference type="PANTHER" id="PTHR43712">
    <property type="entry name" value="PUTATIVE (AFU_ORTHOLOGUE AFUA_4G14580)-RELATED"/>
    <property type="match status" value="1"/>
</dbReference>
<dbReference type="GO" id="GO:0008171">
    <property type="term" value="F:O-methyltransferase activity"/>
    <property type="evidence" value="ECO:0007669"/>
    <property type="project" value="InterPro"/>
</dbReference>
<evidence type="ECO:0000256" key="2">
    <source>
        <dbReference type="ARBA" id="ARBA00022679"/>
    </source>
</evidence>
<dbReference type="PROSITE" id="PS51683">
    <property type="entry name" value="SAM_OMT_II"/>
    <property type="match status" value="1"/>
</dbReference>
<dbReference type="GO" id="GO:0032259">
    <property type="term" value="P:methylation"/>
    <property type="evidence" value="ECO:0007669"/>
    <property type="project" value="UniProtKB-KW"/>
</dbReference>
<keyword evidence="1 6" id="KW-0489">Methyltransferase</keyword>
<dbReference type="Gene3D" id="3.40.50.150">
    <property type="entry name" value="Vaccinia Virus protein VP39"/>
    <property type="match status" value="1"/>
</dbReference>
<dbReference type="PANTHER" id="PTHR43712:SF2">
    <property type="entry name" value="O-METHYLTRANSFERASE CICE"/>
    <property type="match status" value="1"/>
</dbReference>
<evidence type="ECO:0000256" key="3">
    <source>
        <dbReference type="ARBA" id="ARBA00022691"/>
    </source>
</evidence>
<dbReference type="Gene3D" id="1.10.287.1350">
    <property type="match status" value="1"/>
</dbReference>
<protein>
    <submittedName>
        <fullName evidence="6">Carminomycin 4-O-methyltransferase</fullName>
    </submittedName>
</protein>
<gene>
    <name evidence="6" type="ORF">BJL86_2741</name>
</gene>
<sequence>MTVNDLNTELLSTLVSKGDLVTPMSIRAAVRTGIIDAVGNSASSAIEIARQIDGNVRAVTTVLDHLVAEGVFAKSDGNDYSLTEMGKFLSENNAELGIRALFDGRTLVGKNELALSDLHHTLLTGRPATEAHSGQTLWEEIDNANQSVSEFDWETPGFAAEIVLEDSLWRNVDSVIDLGGNTGSLAIALLNKYPHLSASVLDFKTFTAEAEKRVVNSAMEHRLKGIEGSFFDDLPLGHDVYLLSAILADWEDDACVQILETVRRAAHACGGLLVVAEVHLSSSGELAPATSTDVRLQASVTRPDRTAAEVIALIESSGFEIVRSDTSQPDRSLVIARTAK</sequence>
<dbReference type="RefSeq" id="WP_075845033.1">
    <property type="nucleotide sequence ID" value="NZ_CP015961.1"/>
</dbReference>
<evidence type="ECO:0000313" key="6">
    <source>
        <dbReference type="EMBL" id="ANI93501.1"/>
    </source>
</evidence>
<dbReference type="EMBL" id="CP015961">
    <property type="protein sequence ID" value="ANI93501.1"/>
    <property type="molecule type" value="Genomic_DNA"/>
</dbReference>
<organism evidence="6 7">
    <name type="scientific">Dietzia timorensis</name>
    <dbReference type="NCBI Taxonomy" id="499555"/>
    <lineage>
        <taxon>Bacteria</taxon>
        <taxon>Bacillati</taxon>
        <taxon>Actinomycetota</taxon>
        <taxon>Actinomycetes</taxon>
        <taxon>Mycobacteriales</taxon>
        <taxon>Dietziaceae</taxon>
        <taxon>Dietzia</taxon>
    </lineage>
</organism>
<dbReference type="SUPFAM" id="SSF46785">
    <property type="entry name" value="Winged helix' DNA-binding domain"/>
    <property type="match status" value="1"/>
</dbReference>
<keyword evidence="3" id="KW-0949">S-adenosyl-L-methionine</keyword>
<dbReference type="Proteomes" id="UP000186104">
    <property type="component" value="Chromosome"/>
</dbReference>
<dbReference type="KEGG" id="dtm:BJL86_2741"/>
<keyword evidence="2 6" id="KW-0808">Transferase</keyword>
<dbReference type="Pfam" id="PF00891">
    <property type="entry name" value="Methyltransf_2"/>
    <property type="match status" value="1"/>
</dbReference>
<dbReference type="PIRSF" id="PIRSF005739">
    <property type="entry name" value="O-mtase"/>
    <property type="match status" value="1"/>
</dbReference>
<dbReference type="InterPro" id="IPR001077">
    <property type="entry name" value="COMT_C"/>
</dbReference>
<name>A0A173LPT1_9ACTN</name>
<evidence type="ECO:0000259" key="4">
    <source>
        <dbReference type="Pfam" id="PF00891"/>
    </source>
</evidence>
<accession>A0A173LPT1</accession>
<evidence type="ECO:0000313" key="7">
    <source>
        <dbReference type="Proteomes" id="UP000186104"/>
    </source>
</evidence>
<dbReference type="SUPFAM" id="SSF53335">
    <property type="entry name" value="S-adenosyl-L-methionine-dependent methyltransferases"/>
    <property type="match status" value="1"/>
</dbReference>
<evidence type="ECO:0000259" key="5">
    <source>
        <dbReference type="Pfam" id="PF08100"/>
    </source>
</evidence>
<evidence type="ECO:0000256" key="1">
    <source>
        <dbReference type="ARBA" id="ARBA00022603"/>
    </source>
</evidence>
<dbReference type="InterPro" id="IPR036390">
    <property type="entry name" value="WH_DNA-bd_sf"/>
</dbReference>
<keyword evidence="7" id="KW-1185">Reference proteome</keyword>
<dbReference type="GO" id="GO:0046983">
    <property type="term" value="F:protein dimerization activity"/>
    <property type="evidence" value="ECO:0007669"/>
    <property type="project" value="InterPro"/>
</dbReference>